<feature type="chain" id="PRO_5042221920" evidence="2">
    <location>
        <begin position="20"/>
        <end position="125"/>
    </location>
</feature>
<evidence type="ECO:0000256" key="2">
    <source>
        <dbReference type="SAM" id="SignalP"/>
    </source>
</evidence>
<proteinExistence type="predicted"/>
<dbReference type="EMBL" id="JAJJMB010010889">
    <property type="protein sequence ID" value="KAI3905984.1"/>
    <property type="molecule type" value="Genomic_DNA"/>
</dbReference>
<feature type="signal peptide" evidence="2">
    <location>
        <begin position="1"/>
        <end position="19"/>
    </location>
</feature>
<keyword evidence="4" id="KW-1185">Reference proteome</keyword>
<evidence type="ECO:0000313" key="3">
    <source>
        <dbReference type="EMBL" id="KAI3905984.1"/>
    </source>
</evidence>
<accession>A0AAD4XE12</accession>
<gene>
    <name evidence="3" type="ORF">MKW98_022413</name>
</gene>
<comment type="caution">
    <text evidence="3">The sequence shown here is derived from an EMBL/GenBank/DDBJ whole genome shotgun (WGS) entry which is preliminary data.</text>
</comment>
<keyword evidence="2" id="KW-0732">Signal</keyword>
<dbReference type="AlphaFoldDB" id="A0AAD4XE12"/>
<dbReference type="Proteomes" id="UP001202328">
    <property type="component" value="Unassembled WGS sequence"/>
</dbReference>
<protein>
    <submittedName>
        <fullName evidence="3">Uncharacterized protein</fullName>
    </submittedName>
</protein>
<feature type="region of interest" description="Disordered" evidence="1">
    <location>
        <begin position="25"/>
        <end position="68"/>
    </location>
</feature>
<evidence type="ECO:0000256" key="1">
    <source>
        <dbReference type="SAM" id="MobiDB-lite"/>
    </source>
</evidence>
<organism evidence="3 4">
    <name type="scientific">Papaver atlanticum</name>
    <dbReference type="NCBI Taxonomy" id="357466"/>
    <lineage>
        <taxon>Eukaryota</taxon>
        <taxon>Viridiplantae</taxon>
        <taxon>Streptophyta</taxon>
        <taxon>Embryophyta</taxon>
        <taxon>Tracheophyta</taxon>
        <taxon>Spermatophyta</taxon>
        <taxon>Magnoliopsida</taxon>
        <taxon>Ranunculales</taxon>
        <taxon>Papaveraceae</taxon>
        <taxon>Papaveroideae</taxon>
        <taxon>Papaver</taxon>
    </lineage>
</organism>
<feature type="compositionally biased region" description="Basic and acidic residues" evidence="1">
    <location>
        <begin position="25"/>
        <end position="63"/>
    </location>
</feature>
<name>A0AAD4XE12_9MAGN</name>
<reference evidence="3" key="1">
    <citation type="submission" date="2022-04" db="EMBL/GenBank/DDBJ databases">
        <title>A functionally conserved STORR gene fusion in Papaver species that diverged 16.8 million years ago.</title>
        <authorList>
            <person name="Catania T."/>
        </authorList>
    </citation>
    <scope>NUCLEOTIDE SEQUENCE</scope>
    <source>
        <strain evidence="3">S-188037</strain>
    </source>
</reference>
<sequence length="125" mass="13862">MVRCTCLLFFSLKIVSLDSSRKREAWTAKAPSGDRGRVSRDNRGDTRVRGDYDRRSRDHDRARNVRGNPSVPGIMILGVTEDRSLGRGVVLQVIMVATAGSMMLPIAQVTRSMKDKAEGKLNCLV</sequence>
<evidence type="ECO:0000313" key="4">
    <source>
        <dbReference type="Proteomes" id="UP001202328"/>
    </source>
</evidence>